<evidence type="ECO:0000256" key="5">
    <source>
        <dbReference type="ARBA" id="ARBA00023136"/>
    </source>
</evidence>
<evidence type="ECO:0000256" key="1">
    <source>
        <dbReference type="ARBA" id="ARBA00004635"/>
    </source>
</evidence>
<evidence type="ECO:0000256" key="4">
    <source>
        <dbReference type="ARBA" id="ARBA00022729"/>
    </source>
</evidence>
<feature type="signal peptide" evidence="8">
    <location>
        <begin position="1"/>
        <end position="17"/>
    </location>
</feature>
<dbReference type="NCBIfam" id="TIGR02887">
    <property type="entry name" value="spore_ger_x_C"/>
    <property type="match status" value="1"/>
</dbReference>
<evidence type="ECO:0000259" key="9">
    <source>
        <dbReference type="Pfam" id="PF05504"/>
    </source>
</evidence>
<keyword evidence="4 8" id="KW-0732">Signal</keyword>
<evidence type="ECO:0000313" key="11">
    <source>
        <dbReference type="EMBL" id="CAG7600532.1"/>
    </source>
</evidence>
<gene>
    <name evidence="11" type="primary">gerAC_1</name>
    <name evidence="11" type="ORF">PAESOLCIP111_00405</name>
</gene>
<proteinExistence type="inferred from homology"/>
<dbReference type="GO" id="GO:0016020">
    <property type="term" value="C:membrane"/>
    <property type="evidence" value="ECO:0007669"/>
    <property type="project" value="UniProtKB-SubCell"/>
</dbReference>
<protein>
    <submittedName>
        <fullName evidence="11">Spore germination protein A3</fullName>
    </submittedName>
</protein>
<sequence>MKRACLLVLSAISILIAGCYDQTNLEELSFTLMMGLDVDDHDNFIVYSSSPVFNEEAKDNVEVQSVVAHTLREARNKIDATLTGVTIAGKNQSVLLSKRFVQQKENWFDLMDLFYREAKQSASPRVVLVDGPLSEIFNLRPGDKPRLPIHVRRLIDTAHRRNITVMTTLQDLRRQVKDRAMMPYISEIKREKREIKVTGTGLLSKEGKYATSLSIYESELLLILQNHIKDNATVSLPVNLSHISGSNNEYVAIDIKKIKRKIKTSFDGETFRFDVTLKLLITLLSKDFNIDIQQDIDTLKSEIGRQLQEGFTALIAKCQSHRVDPVGFGLHARAFQYAAWKSVQDQWDTAFAKAKIGVKVHIDMQSAGVTE</sequence>
<dbReference type="PANTHER" id="PTHR35789:SF1">
    <property type="entry name" value="SPORE GERMINATION PROTEIN B3"/>
    <property type="match status" value="1"/>
</dbReference>
<organism evidence="11 12">
    <name type="scientific">Paenibacillus solanacearum</name>
    <dbReference type="NCBI Taxonomy" id="2048548"/>
    <lineage>
        <taxon>Bacteria</taxon>
        <taxon>Bacillati</taxon>
        <taxon>Bacillota</taxon>
        <taxon>Bacilli</taxon>
        <taxon>Bacillales</taxon>
        <taxon>Paenibacillaceae</taxon>
        <taxon>Paenibacillus</taxon>
    </lineage>
</organism>
<evidence type="ECO:0000313" key="12">
    <source>
        <dbReference type="Proteomes" id="UP000693672"/>
    </source>
</evidence>
<evidence type="ECO:0000256" key="3">
    <source>
        <dbReference type="ARBA" id="ARBA00022544"/>
    </source>
</evidence>
<dbReference type="GO" id="GO:0009847">
    <property type="term" value="P:spore germination"/>
    <property type="evidence" value="ECO:0007669"/>
    <property type="project" value="InterPro"/>
</dbReference>
<dbReference type="EMBL" id="CAJVAS010000001">
    <property type="protein sequence ID" value="CAG7600532.1"/>
    <property type="molecule type" value="Genomic_DNA"/>
</dbReference>
<evidence type="ECO:0000256" key="8">
    <source>
        <dbReference type="SAM" id="SignalP"/>
    </source>
</evidence>
<dbReference type="PANTHER" id="PTHR35789">
    <property type="entry name" value="SPORE GERMINATION PROTEIN B3"/>
    <property type="match status" value="1"/>
</dbReference>
<reference evidence="11" key="1">
    <citation type="submission" date="2021-06" db="EMBL/GenBank/DDBJ databases">
        <authorList>
            <person name="Criscuolo A."/>
        </authorList>
    </citation>
    <scope>NUCLEOTIDE SEQUENCE</scope>
    <source>
        <strain evidence="11">CIP111600</strain>
    </source>
</reference>
<evidence type="ECO:0000256" key="7">
    <source>
        <dbReference type="ARBA" id="ARBA00023288"/>
    </source>
</evidence>
<keyword evidence="3" id="KW-0309">Germination</keyword>
<feature type="domain" description="Spore germination GerAC-like C-terminal" evidence="9">
    <location>
        <begin position="198"/>
        <end position="368"/>
    </location>
</feature>
<dbReference type="Pfam" id="PF25198">
    <property type="entry name" value="Spore_GerAC_N"/>
    <property type="match status" value="1"/>
</dbReference>
<keyword evidence="6" id="KW-0564">Palmitate</keyword>
<dbReference type="AlphaFoldDB" id="A0A916JV55"/>
<dbReference type="PROSITE" id="PS51257">
    <property type="entry name" value="PROKAR_LIPOPROTEIN"/>
    <property type="match status" value="1"/>
</dbReference>
<feature type="domain" description="Spore germination protein N-terminal" evidence="10">
    <location>
        <begin position="21"/>
        <end position="186"/>
    </location>
</feature>
<feature type="chain" id="PRO_5039644103" evidence="8">
    <location>
        <begin position="18"/>
        <end position="371"/>
    </location>
</feature>
<evidence type="ECO:0000259" key="10">
    <source>
        <dbReference type="Pfam" id="PF25198"/>
    </source>
</evidence>
<dbReference type="Pfam" id="PF05504">
    <property type="entry name" value="Spore_GerAC"/>
    <property type="match status" value="1"/>
</dbReference>
<comment type="subcellular location">
    <subcellularLocation>
        <location evidence="1">Membrane</location>
        <topology evidence="1">Lipid-anchor</topology>
    </subcellularLocation>
</comment>
<comment type="similarity">
    <text evidence="2">Belongs to the GerABKC lipoprotein family.</text>
</comment>
<dbReference type="InterPro" id="IPR057336">
    <property type="entry name" value="GerAC_N"/>
</dbReference>
<comment type="caution">
    <text evidence="11">The sequence shown here is derived from an EMBL/GenBank/DDBJ whole genome shotgun (WGS) entry which is preliminary data.</text>
</comment>
<dbReference type="InterPro" id="IPR008844">
    <property type="entry name" value="Spore_GerAC-like"/>
</dbReference>
<evidence type="ECO:0000256" key="2">
    <source>
        <dbReference type="ARBA" id="ARBA00007886"/>
    </source>
</evidence>
<name>A0A916JV55_9BACL</name>
<dbReference type="RefSeq" id="WP_218090214.1">
    <property type="nucleotide sequence ID" value="NZ_CAJVAS010000001.1"/>
</dbReference>
<dbReference type="InterPro" id="IPR046953">
    <property type="entry name" value="Spore_GerAC-like_C"/>
</dbReference>
<evidence type="ECO:0000256" key="6">
    <source>
        <dbReference type="ARBA" id="ARBA00023139"/>
    </source>
</evidence>
<accession>A0A916JV55</accession>
<keyword evidence="5" id="KW-0472">Membrane</keyword>
<keyword evidence="7" id="KW-0449">Lipoprotein</keyword>
<keyword evidence="12" id="KW-1185">Reference proteome</keyword>
<dbReference type="Proteomes" id="UP000693672">
    <property type="component" value="Unassembled WGS sequence"/>
</dbReference>